<dbReference type="EMBL" id="FNGV01000015">
    <property type="protein sequence ID" value="SDM83081.1"/>
    <property type="molecule type" value="Genomic_DNA"/>
</dbReference>
<dbReference type="Proteomes" id="UP000199440">
    <property type="component" value="Unassembled WGS sequence"/>
</dbReference>
<name>A0A1G9WFT5_9FLAO</name>
<protein>
    <submittedName>
        <fullName evidence="2">CubicO group peptidase, beta-lactamase class C family</fullName>
    </submittedName>
</protein>
<gene>
    <name evidence="2" type="ORF">SAMN04488514_11582</name>
</gene>
<proteinExistence type="predicted"/>
<dbReference type="PROSITE" id="PS51257">
    <property type="entry name" value="PROKAR_LIPOPROTEIN"/>
    <property type="match status" value="1"/>
</dbReference>
<accession>A0A1G9WFT5</accession>
<dbReference type="PANTHER" id="PTHR43283">
    <property type="entry name" value="BETA-LACTAMASE-RELATED"/>
    <property type="match status" value="1"/>
</dbReference>
<feature type="domain" description="Beta-lactamase-related" evidence="1">
    <location>
        <begin position="80"/>
        <end position="341"/>
    </location>
</feature>
<dbReference type="InterPro" id="IPR001466">
    <property type="entry name" value="Beta-lactam-related"/>
</dbReference>
<sequence length="368" mass="41224">MTRPQIIALTSLLFFILIGCSTDSMDKDSVDDGLMTEGEELYFPPLNSDDWETISYESLGWNEAATPSLFTFLEENSTDAFLILKNGRIAEEKYFGDFDKNKNHTWNSAAKTLTSLTVGIAQEEGFLSVDNPSSDYMGSGWSSLTSENELKITVRNHLTMTTGLDYTVTNNFCTDKECLIYKNEPDSFWYYHNATYTLLDKIISGAVAQDFEAYFNSKMRDKIGMQGSWIKVGYNNLYFSTARSMARFGLLNLNKGKWEEETLLSDMDYFTAMTSTSQELNKSYGYLWWLNGQDNFRLPESEAQLQGKLIPAAPDDLIAGLGAADQKLYVVPSIDLVIVRMGGAANSAALGPTSFDNALWEKINAIIN</sequence>
<dbReference type="STRING" id="192904.SAMN04488514_11582"/>
<dbReference type="PANTHER" id="PTHR43283:SF7">
    <property type="entry name" value="BETA-LACTAMASE-RELATED DOMAIN-CONTAINING PROTEIN"/>
    <property type="match status" value="1"/>
</dbReference>
<dbReference type="SUPFAM" id="SSF56601">
    <property type="entry name" value="beta-lactamase/transpeptidase-like"/>
    <property type="match status" value="1"/>
</dbReference>
<reference evidence="2 3" key="1">
    <citation type="submission" date="2016-10" db="EMBL/GenBank/DDBJ databases">
        <authorList>
            <person name="de Groot N.N."/>
        </authorList>
    </citation>
    <scope>NUCLEOTIDE SEQUENCE [LARGE SCALE GENOMIC DNA]</scope>
    <source>
        <strain evidence="2 3">DSM 19886</strain>
    </source>
</reference>
<evidence type="ECO:0000313" key="2">
    <source>
        <dbReference type="EMBL" id="SDM83081.1"/>
    </source>
</evidence>
<evidence type="ECO:0000313" key="3">
    <source>
        <dbReference type="Proteomes" id="UP000199440"/>
    </source>
</evidence>
<dbReference type="AlphaFoldDB" id="A0A1G9WFT5"/>
<organism evidence="2 3">
    <name type="scientific">Kriegella aquimaris</name>
    <dbReference type="NCBI Taxonomy" id="192904"/>
    <lineage>
        <taxon>Bacteria</taxon>
        <taxon>Pseudomonadati</taxon>
        <taxon>Bacteroidota</taxon>
        <taxon>Flavobacteriia</taxon>
        <taxon>Flavobacteriales</taxon>
        <taxon>Flavobacteriaceae</taxon>
        <taxon>Kriegella</taxon>
    </lineage>
</organism>
<dbReference type="InterPro" id="IPR012338">
    <property type="entry name" value="Beta-lactam/transpept-like"/>
</dbReference>
<dbReference type="OrthoDB" id="1185352at2"/>
<dbReference type="Pfam" id="PF00144">
    <property type="entry name" value="Beta-lactamase"/>
    <property type="match status" value="1"/>
</dbReference>
<dbReference type="InterPro" id="IPR050789">
    <property type="entry name" value="Diverse_Enzym_Activities"/>
</dbReference>
<keyword evidence="3" id="KW-1185">Reference proteome</keyword>
<evidence type="ECO:0000259" key="1">
    <source>
        <dbReference type="Pfam" id="PF00144"/>
    </source>
</evidence>
<dbReference type="Gene3D" id="3.40.710.10">
    <property type="entry name" value="DD-peptidase/beta-lactamase superfamily"/>
    <property type="match status" value="1"/>
</dbReference>